<dbReference type="PANTHER" id="PTHR16852">
    <property type="entry name" value="GTP CYCLOHYDROLASE 1 FEEDBACK REGULATORY PROTEIN"/>
    <property type="match status" value="1"/>
</dbReference>
<gene>
    <name evidence="14" type="primary">GCHFR</name>
</gene>
<protein>
    <recommendedName>
        <fullName evidence="4">GTP cyclohydrolase 1 feedback regulatory protein</fullName>
    </recommendedName>
    <alternativeName>
        <fullName evidence="8">GTP cyclohydrolase I feedback regulatory protein</fullName>
    </alternativeName>
    <alternativeName>
        <fullName evidence="11 12">p35</fullName>
    </alternativeName>
</protein>
<evidence type="ECO:0000313" key="14">
    <source>
        <dbReference type="Ensembl" id="ENSPPYP00000025743.1"/>
    </source>
</evidence>
<dbReference type="Gene3D" id="3.30.1410.10">
    <property type="entry name" value="GTP cyclohydrolase I feedback regulatory protein GFRP"/>
    <property type="match status" value="1"/>
</dbReference>
<feature type="region of interest" description="Disordered" evidence="13">
    <location>
        <begin position="1"/>
        <end position="127"/>
    </location>
</feature>
<name>A0A8I5YM12_PONAB</name>
<reference evidence="14" key="3">
    <citation type="submission" date="2025-09" db="UniProtKB">
        <authorList>
            <consortium name="Ensembl"/>
        </authorList>
    </citation>
    <scope>IDENTIFICATION</scope>
</reference>
<evidence type="ECO:0000256" key="8">
    <source>
        <dbReference type="ARBA" id="ARBA00032599"/>
    </source>
</evidence>
<accession>A0A8I5YM12</accession>
<reference evidence="14" key="2">
    <citation type="submission" date="2025-08" db="UniProtKB">
        <authorList>
            <consortium name="Ensembl"/>
        </authorList>
    </citation>
    <scope>IDENTIFICATION</scope>
</reference>
<feature type="compositionally biased region" description="Polar residues" evidence="13">
    <location>
        <begin position="19"/>
        <end position="28"/>
    </location>
</feature>
<proteinExistence type="inferred from homology"/>
<evidence type="ECO:0000256" key="10">
    <source>
        <dbReference type="ARBA" id="ARBA00063525"/>
    </source>
</evidence>
<dbReference type="Ensembl" id="ENSPPYT00000059616.1">
    <property type="protein sequence ID" value="ENSPPYP00000025743.1"/>
    <property type="gene ID" value="ENSPPYG00000032690.1"/>
</dbReference>
<dbReference type="InterPro" id="IPR009112">
    <property type="entry name" value="GTP_CycHdrlase_I_reg"/>
</dbReference>
<organism evidence="14 15">
    <name type="scientific">Pongo abelii</name>
    <name type="common">Sumatran orangutan</name>
    <name type="synonym">Pongo pygmaeus abelii</name>
    <dbReference type="NCBI Taxonomy" id="9601"/>
    <lineage>
        <taxon>Eukaryota</taxon>
        <taxon>Metazoa</taxon>
        <taxon>Chordata</taxon>
        <taxon>Craniata</taxon>
        <taxon>Vertebrata</taxon>
        <taxon>Euteleostomi</taxon>
        <taxon>Mammalia</taxon>
        <taxon>Eutheria</taxon>
        <taxon>Euarchontoglires</taxon>
        <taxon>Primates</taxon>
        <taxon>Haplorrhini</taxon>
        <taxon>Catarrhini</taxon>
        <taxon>Hominidae</taxon>
        <taxon>Pongo</taxon>
    </lineage>
</organism>
<evidence type="ECO:0000256" key="1">
    <source>
        <dbReference type="ARBA" id="ARBA00004126"/>
    </source>
</evidence>
<keyword evidence="5" id="KW-0963">Cytoplasm</keyword>
<dbReference type="AlphaFoldDB" id="A0A8I5YM12"/>
<dbReference type="InterPro" id="IPR036717">
    <property type="entry name" value="GFRP_sf"/>
</dbReference>
<evidence type="ECO:0000256" key="13">
    <source>
        <dbReference type="SAM" id="MobiDB-lite"/>
    </source>
</evidence>
<dbReference type="Proteomes" id="UP000001595">
    <property type="component" value="Chromosome 15"/>
</dbReference>
<evidence type="ECO:0000256" key="6">
    <source>
        <dbReference type="ARBA" id="ARBA00023136"/>
    </source>
</evidence>
<comment type="similarity">
    <text evidence="3">Belongs to the GFRP family.</text>
</comment>
<keyword evidence="6" id="KW-0472">Membrane</keyword>
<evidence type="ECO:0000256" key="2">
    <source>
        <dbReference type="ARBA" id="ARBA00004514"/>
    </source>
</evidence>
<evidence type="ECO:0000256" key="12">
    <source>
        <dbReference type="ARBA" id="ARBA00081388"/>
    </source>
</evidence>
<evidence type="ECO:0000256" key="11">
    <source>
        <dbReference type="ARBA" id="ARBA00080828"/>
    </source>
</evidence>
<dbReference type="GO" id="GO:0044549">
    <property type="term" value="F:GTP cyclohydrolase binding"/>
    <property type="evidence" value="ECO:0007669"/>
    <property type="project" value="TreeGrafter"/>
</dbReference>
<reference evidence="14 15" key="1">
    <citation type="submission" date="2008-02" db="EMBL/GenBank/DDBJ databases">
        <title>A 6x draft sequence assembly of the Pongo pygmaeus abelii genome.</title>
        <authorList>
            <person name="Wilson R.K."/>
            <person name="Mardis E."/>
        </authorList>
    </citation>
    <scope>NUCLEOTIDE SEQUENCE [LARGE SCALE GENOMIC DNA]</scope>
</reference>
<dbReference type="Pfam" id="PF06399">
    <property type="entry name" value="GFRP"/>
    <property type="match status" value="1"/>
</dbReference>
<sequence>ASWRTLELQDSILPGRGTALSSPHSTFPQLDHSAEASGGPRGPSPPPGGRGRVPNRRLQGASRQPLLIGGHGGHGRGAPGLTPPVARAGVTGLPAARRSPDARRAGVGVQPRTPGGSQAGTRAPCPTCSSAPRSACYEYYVDDPPRIVLDKLERRGFRVLSMTGVGQTLVWCLHKE</sequence>
<dbReference type="FunFam" id="3.30.1410.10:FF:000001">
    <property type="entry name" value="GTP cyclohydrolase 1 feedback regulatory protein"/>
    <property type="match status" value="1"/>
</dbReference>
<dbReference type="SUPFAM" id="SSF69761">
    <property type="entry name" value="GTP cyclohydrolase I feedback regulatory protein, GFRP"/>
    <property type="match status" value="1"/>
</dbReference>
<evidence type="ECO:0000256" key="3">
    <source>
        <dbReference type="ARBA" id="ARBA00007605"/>
    </source>
</evidence>
<dbReference type="GO" id="GO:0009890">
    <property type="term" value="P:negative regulation of biosynthetic process"/>
    <property type="evidence" value="ECO:0007669"/>
    <property type="project" value="InterPro"/>
</dbReference>
<feature type="compositionally biased region" description="Gly residues" evidence="13">
    <location>
        <begin position="69"/>
        <end position="78"/>
    </location>
</feature>
<evidence type="ECO:0000256" key="9">
    <source>
        <dbReference type="ARBA" id="ARBA00055241"/>
    </source>
</evidence>
<dbReference type="PANTHER" id="PTHR16852:SF2">
    <property type="entry name" value="GTP CYCLOHYDROLASE 1 FEEDBACK REGULATORY PROTEIN"/>
    <property type="match status" value="1"/>
</dbReference>
<dbReference type="GeneTree" id="ENSGT01050000248324"/>
<comment type="function">
    <text evidence="9">Mediates tetrahydrobiopterin inhibition of GTP cyclohydrolase 1. This inhibition is reversed by L-phenylalanine.</text>
</comment>
<comment type="subunit">
    <text evidence="10">Homopentamer. Forms a complex with GCH1 where a GCH1 homodecamer is sandwiched by two GFRP homopentamers. Interacts with GCH1.</text>
</comment>
<keyword evidence="15" id="KW-1185">Reference proteome</keyword>
<dbReference type="GO" id="GO:0031965">
    <property type="term" value="C:nuclear membrane"/>
    <property type="evidence" value="ECO:0007669"/>
    <property type="project" value="UniProtKB-SubCell"/>
</dbReference>
<evidence type="ECO:0000256" key="4">
    <source>
        <dbReference type="ARBA" id="ARBA00020099"/>
    </source>
</evidence>
<dbReference type="GO" id="GO:0005829">
    <property type="term" value="C:cytosol"/>
    <property type="evidence" value="ECO:0007669"/>
    <property type="project" value="UniProtKB-SubCell"/>
</dbReference>
<comment type="subcellular location">
    <subcellularLocation>
        <location evidence="2">Cytoplasm</location>
        <location evidence="2">Cytosol</location>
    </subcellularLocation>
    <subcellularLocation>
        <location evidence="1">Nucleus membrane</location>
    </subcellularLocation>
</comment>
<keyword evidence="7" id="KW-0539">Nucleus</keyword>
<evidence type="ECO:0000256" key="7">
    <source>
        <dbReference type="ARBA" id="ARBA00023242"/>
    </source>
</evidence>
<evidence type="ECO:0000313" key="15">
    <source>
        <dbReference type="Proteomes" id="UP000001595"/>
    </source>
</evidence>
<evidence type="ECO:0000256" key="5">
    <source>
        <dbReference type="ARBA" id="ARBA00022490"/>
    </source>
</evidence>